<gene>
    <name evidence="3" type="ORF">T459_14638</name>
</gene>
<evidence type="ECO:0000259" key="2">
    <source>
        <dbReference type="Pfam" id="PF00069"/>
    </source>
</evidence>
<keyword evidence="1" id="KW-0732">Signal</keyword>
<dbReference type="InterPro" id="IPR051343">
    <property type="entry name" value="G-type_lectin_kinases/EP1-like"/>
</dbReference>
<proteinExistence type="predicted"/>
<feature type="domain" description="Protein kinase" evidence="2">
    <location>
        <begin position="57"/>
        <end position="106"/>
    </location>
</feature>
<reference evidence="3 4" key="2">
    <citation type="journal article" date="2017" name="Genome Biol.">
        <title>New reference genome sequences of hot pepper reveal the massive evolution of plant disease-resistance genes by retroduplication.</title>
        <authorList>
            <person name="Kim S."/>
            <person name="Park J."/>
            <person name="Yeom S.I."/>
            <person name="Kim Y.M."/>
            <person name="Seo E."/>
            <person name="Kim K.T."/>
            <person name="Kim M.S."/>
            <person name="Lee J.M."/>
            <person name="Cheong K."/>
            <person name="Shin H.S."/>
            <person name="Kim S.B."/>
            <person name="Han K."/>
            <person name="Lee J."/>
            <person name="Park M."/>
            <person name="Lee H.A."/>
            <person name="Lee H.Y."/>
            <person name="Lee Y."/>
            <person name="Oh S."/>
            <person name="Lee J.H."/>
            <person name="Choi E."/>
            <person name="Choi E."/>
            <person name="Lee S.E."/>
            <person name="Jeon J."/>
            <person name="Kim H."/>
            <person name="Choi G."/>
            <person name="Song H."/>
            <person name="Lee J."/>
            <person name="Lee S.C."/>
            <person name="Kwon J.K."/>
            <person name="Lee H.Y."/>
            <person name="Koo N."/>
            <person name="Hong Y."/>
            <person name="Kim R.W."/>
            <person name="Kang W.H."/>
            <person name="Huh J.H."/>
            <person name="Kang B.C."/>
            <person name="Yang T.J."/>
            <person name="Lee Y.H."/>
            <person name="Bennetzen J.L."/>
            <person name="Choi D."/>
        </authorList>
    </citation>
    <scope>NUCLEOTIDE SEQUENCE [LARGE SCALE GENOMIC DNA]</scope>
    <source>
        <strain evidence="4">cv. CM334</strain>
    </source>
</reference>
<keyword evidence="4" id="KW-1185">Reference proteome</keyword>
<accession>A0A2G2ZI18</accession>
<dbReference type="Proteomes" id="UP000222542">
    <property type="component" value="Unassembled WGS sequence"/>
</dbReference>
<evidence type="ECO:0000313" key="4">
    <source>
        <dbReference type="Proteomes" id="UP000222542"/>
    </source>
</evidence>
<dbReference type="Pfam" id="PF00069">
    <property type="entry name" value="Pkinase"/>
    <property type="match status" value="1"/>
</dbReference>
<dbReference type="PANTHER" id="PTHR47976">
    <property type="entry name" value="G-TYPE LECTIN S-RECEPTOR-LIKE SERINE/THREONINE-PROTEIN KINASE SD2-5"/>
    <property type="match status" value="1"/>
</dbReference>
<comment type="caution">
    <text evidence="3">The sequence shown here is derived from an EMBL/GenBank/DDBJ whole genome shotgun (WGS) entry which is preliminary data.</text>
</comment>
<dbReference type="InterPro" id="IPR011009">
    <property type="entry name" value="Kinase-like_dom_sf"/>
</dbReference>
<dbReference type="Gramene" id="PHT81623">
    <property type="protein sequence ID" value="PHT81623"/>
    <property type="gene ID" value="T459_14638"/>
</dbReference>
<dbReference type="Gene3D" id="1.10.510.10">
    <property type="entry name" value="Transferase(Phosphotransferase) domain 1"/>
    <property type="match status" value="1"/>
</dbReference>
<name>A0A2G2ZI18_CAPAN</name>
<dbReference type="EMBL" id="AYRZ02000005">
    <property type="protein sequence ID" value="PHT81623.1"/>
    <property type="molecule type" value="Genomic_DNA"/>
</dbReference>
<evidence type="ECO:0000313" key="3">
    <source>
        <dbReference type="EMBL" id="PHT81623.1"/>
    </source>
</evidence>
<organism evidence="3 4">
    <name type="scientific">Capsicum annuum</name>
    <name type="common">Capsicum pepper</name>
    <dbReference type="NCBI Taxonomy" id="4072"/>
    <lineage>
        <taxon>Eukaryota</taxon>
        <taxon>Viridiplantae</taxon>
        <taxon>Streptophyta</taxon>
        <taxon>Embryophyta</taxon>
        <taxon>Tracheophyta</taxon>
        <taxon>Spermatophyta</taxon>
        <taxon>Magnoliopsida</taxon>
        <taxon>eudicotyledons</taxon>
        <taxon>Gunneridae</taxon>
        <taxon>Pentapetalae</taxon>
        <taxon>asterids</taxon>
        <taxon>lamiids</taxon>
        <taxon>Solanales</taxon>
        <taxon>Solanaceae</taxon>
        <taxon>Solanoideae</taxon>
        <taxon>Capsiceae</taxon>
        <taxon>Capsicum</taxon>
    </lineage>
</organism>
<evidence type="ECO:0000256" key="1">
    <source>
        <dbReference type="ARBA" id="ARBA00022729"/>
    </source>
</evidence>
<dbReference type="GO" id="GO:0005524">
    <property type="term" value="F:ATP binding"/>
    <property type="evidence" value="ECO:0007669"/>
    <property type="project" value="InterPro"/>
</dbReference>
<dbReference type="PANTHER" id="PTHR47976:SF106">
    <property type="entry name" value="RECEPTOR-LIKE SERINE_THREONINE-PROTEIN KINASE"/>
    <property type="match status" value="1"/>
</dbReference>
<reference evidence="3 4" key="1">
    <citation type="journal article" date="2014" name="Nat. Genet.">
        <title>Genome sequence of the hot pepper provides insights into the evolution of pungency in Capsicum species.</title>
        <authorList>
            <person name="Kim S."/>
            <person name="Park M."/>
            <person name="Yeom S.I."/>
            <person name="Kim Y.M."/>
            <person name="Lee J.M."/>
            <person name="Lee H.A."/>
            <person name="Seo E."/>
            <person name="Choi J."/>
            <person name="Cheong K."/>
            <person name="Kim K.T."/>
            <person name="Jung K."/>
            <person name="Lee G.W."/>
            <person name="Oh S.K."/>
            <person name="Bae C."/>
            <person name="Kim S.B."/>
            <person name="Lee H.Y."/>
            <person name="Kim S.Y."/>
            <person name="Kim M.S."/>
            <person name="Kang B.C."/>
            <person name="Jo Y.D."/>
            <person name="Yang H.B."/>
            <person name="Jeong H.J."/>
            <person name="Kang W.H."/>
            <person name="Kwon J.K."/>
            <person name="Shin C."/>
            <person name="Lim J.Y."/>
            <person name="Park J.H."/>
            <person name="Huh J.H."/>
            <person name="Kim J.S."/>
            <person name="Kim B.D."/>
            <person name="Cohen O."/>
            <person name="Paran I."/>
            <person name="Suh M.C."/>
            <person name="Lee S.B."/>
            <person name="Kim Y.K."/>
            <person name="Shin Y."/>
            <person name="Noh S.J."/>
            <person name="Park J."/>
            <person name="Seo Y.S."/>
            <person name="Kwon S.Y."/>
            <person name="Kim H.A."/>
            <person name="Park J.M."/>
            <person name="Kim H.J."/>
            <person name="Choi S.B."/>
            <person name="Bosland P.W."/>
            <person name="Reeves G."/>
            <person name="Jo S.H."/>
            <person name="Lee B.W."/>
            <person name="Cho H.T."/>
            <person name="Choi H.S."/>
            <person name="Lee M.S."/>
            <person name="Yu Y."/>
            <person name="Do Choi Y."/>
            <person name="Park B.S."/>
            <person name="van Deynze A."/>
            <person name="Ashrafi H."/>
            <person name="Hill T."/>
            <person name="Kim W.T."/>
            <person name="Pai H.S."/>
            <person name="Ahn H.K."/>
            <person name="Yeam I."/>
            <person name="Giovannoni J.J."/>
            <person name="Rose J.K."/>
            <person name="Sorensen I."/>
            <person name="Lee S.J."/>
            <person name="Kim R.W."/>
            <person name="Choi I.Y."/>
            <person name="Choi B.S."/>
            <person name="Lim J.S."/>
            <person name="Lee Y.H."/>
            <person name="Choi D."/>
        </authorList>
    </citation>
    <scope>NUCLEOTIDE SEQUENCE [LARGE SCALE GENOMIC DNA]</scope>
    <source>
        <strain evidence="4">cv. CM334</strain>
    </source>
</reference>
<dbReference type="InterPro" id="IPR000719">
    <property type="entry name" value="Prot_kinase_dom"/>
</dbReference>
<dbReference type="SUPFAM" id="SSF56112">
    <property type="entry name" value="Protein kinase-like (PK-like)"/>
    <property type="match status" value="1"/>
</dbReference>
<sequence>MKDYSRIGDPLSRRFYLSLDHLPQLSTYYSALRVMVGPWYHPLKLEKDQTRTDICTRGTVGYLAPEWLKNAPITPKVDIFSYAVMLLEITCGIRHIELSRVEEESEDDEGWEKAEADVLIQKRLAETANQKNSILEEHISHLDGALERVSETASTGKRRAECPGRCSEDKFTDAAETASKQQLESVKKVAKLESMKTSPGVRS</sequence>
<protein>
    <recommendedName>
        <fullName evidence="2">Protein kinase domain-containing protein</fullName>
    </recommendedName>
</protein>
<dbReference type="AlphaFoldDB" id="A0A2G2ZI18"/>
<dbReference type="GO" id="GO:0004672">
    <property type="term" value="F:protein kinase activity"/>
    <property type="evidence" value="ECO:0007669"/>
    <property type="project" value="InterPro"/>
</dbReference>